<name>A0A4U1BY99_9GAMM</name>
<keyword evidence="1" id="KW-0732">Signal</keyword>
<reference evidence="2 3" key="1">
    <citation type="submission" date="2019-04" db="EMBL/GenBank/DDBJ databases">
        <authorList>
            <person name="Hwang J.C."/>
        </authorList>
    </citation>
    <scope>NUCLEOTIDE SEQUENCE [LARGE SCALE GENOMIC DNA]</scope>
    <source>
        <strain evidence="2 3">IMCC35002</strain>
    </source>
</reference>
<dbReference type="Proteomes" id="UP000305675">
    <property type="component" value="Unassembled WGS sequence"/>
</dbReference>
<sequence length="960" mass="107589">MTRFKKQRAKLLQAALILGAASTAQAEPVSKVPILGGLYHSTQIIKEQILDGSSNLIATSRDLTLFTVGGLTLDAYILTLPLDADTKGRVIARLANPAYAIQLGYFLAMFKGLYGGYDDQDQFKAHLLTVYEPQALSSFEHSLMRFTSKPAEPSKEPESPSLVNDELIATLVSLYDVLFNNERWVLGRNLDDHYQYLDNSDADQALIAKVQPLLIPLLAKVHQGMEPGEFKQMLGMILEDAKPENANKVNNKAQAVTISLIDFVRFSVLKSYRQFALAKHRSDAFENWMTNTLDEDPKALLDFLRSQDKRPRAVQVVVDGLQQGLVEALVDADNAPNRFLTTAWQQHQNRQQFEPGNEASGAPEHQQQLGFLTKLAEAPYQDPNYLPFFKALYQQPQGIVAQGSASTPTISVRNLPITKTGAKVAGPGGTGIPNFHFVDRQQDRAYYFFGNDALQLERIFNQSGGRSMFDRLPYLKTMSCNAQYDWNAQLGFDALLNLGLGEAIRDFGERRCLGELNRRAKAEVEIRQQRQQLIAALSDYMELSWLTPLSKISGKRHLIERIINLAQLAESGMPDYLLIYNPWPDHFAHFTGPFSDEIIAPTGELNRLDFWLGKTESVYKDAGIYEQTLWGMAGDHGLAPVYYTLNPEVQVLEALQQDYGIKLEVKKISSDEGEGPKITNALNFPSNRGVDVVIASTAGGNYMLDLFNSHQSWQTQPLYGELIHWQPQHSVREIDLISEAATRLKHSLDYLVVRQSPCDLRQCSVRLVGHRDGQRFDELIQRQGKKVLYRSLAEQSKPTLLNLLADNPYKAPLTKLQRQQQQRLADACLIQASPSNPESWCNESQWRQLASFGARPDAVNQLAHLYDEDRSGTINLFPKEGVGYNTKVPGRHAGEHYLEKDAFVGFWGAPVTAKQRIELGENGSLAPTIYEYLSGETITKDQDGWGYPSLLPELRVTAAN</sequence>
<evidence type="ECO:0000256" key="1">
    <source>
        <dbReference type="SAM" id="SignalP"/>
    </source>
</evidence>
<feature type="chain" id="PRO_5020978390" evidence="1">
    <location>
        <begin position="27"/>
        <end position="960"/>
    </location>
</feature>
<evidence type="ECO:0000313" key="3">
    <source>
        <dbReference type="Proteomes" id="UP000305675"/>
    </source>
</evidence>
<dbReference type="EMBL" id="SWCJ01000001">
    <property type="protein sequence ID" value="TKB58725.1"/>
    <property type="molecule type" value="Genomic_DNA"/>
</dbReference>
<evidence type="ECO:0000313" key="2">
    <source>
        <dbReference type="EMBL" id="TKB58725.1"/>
    </source>
</evidence>
<gene>
    <name evidence="2" type="ORF">FCL42_00795</name>
</gene>
<feature type="signal peptide" evidence="1">
    <location>
        <begin position="1"/>
        <end position="26"/>
    </location>
</feature>
<keyword evidence="3" id="KW-1185">Reference proteome</keyword>
<dbReference type="AlphaFoldDB" id="A0A4U1BY99"/>
<dbReference type="InterPro" id="IPR002591">
    <property type="entry name" value="Phosphodiest/P_Trfase"/>
</dbReference>
<dbReference type="SUPFAM" id="SSF53649">
    <property type="entry name" value="Alkaline phosphatase-like"/>
    <property type="match status" value="1"/>
</dbReference>
<dbReference type="Gene3D" id="3.40.720.10">
    <property type="entry name" value="Alkaline Phosphatase, subunit A"/>
    <property type="match status" value="1"/>
</dbReference>
<organism evidence="2 3">
    <name type="scientific">Ferrimonas aestuarii</name>
    <dbReference type="NCBI Taxonomy" id="2569539"/>
    <lineage>
        <taxon>Bacteria</taxon>
        <taxon>Pseudomonadati</taxon>
        <taxon>Pseudomonadota</taxon>
        <taxon>Gammaproteobacteria</taxon>
        <taxon>Alteromonadales</taxon>
        <taxon>Ferrimonadaceae</taxon>
        <taxon>Ferrimonas</taxon>
    </lineage>
</organism>
<dbReference type="InterPro" id="IPR017850">
    <property type="entry name" value="Alkaline_phosphatase_core_sf"/>
</dbReference>
<comment type="caution">
    <text evidence="2">The sequence shown here is derived from an EMBL/GenBank/DDBJ whole genome shotgun (WGS) entry which is preliminary data.</text>
</comment>
<proteinExistence type="predicted"/>
<protein>
    <submittedName>
        <fullName evidence="2">Nucleotide pyrophosphatase</fullName>
    </submittedName>
</protein>
<dbReference type="OrthoDB" id="6242689at2"/>
<accession>A0A4U1BY99</accession>
<dbReference type="Pfam" id="PF01663">
    <property type="entry name" value="Phosphodiest"/>
    <property type="match status" value="1"/>
</dbReference>